<sequence length="9" mass="1125">MYLGVRCRK</sequence>
<dbReference type="GO" id="GO:0016740">
    <property type="term" value="F:transferase activity"/>
    <property type="evidence" value="ECO:0007669"/>
    <property type="project" value="UniProtKB-KW"/>
</dbReference>
<evidence type="ECO:0000313" key="1">
    <source>
        <dbReference type="EMBL" id="JAE27486.1"/>
    </source>
</evidence>
<reference evidence="1" key="2">
    <citation type="journal article" date="2015" name="Data Brief">
        <title>Shoot transcriptome of the giant reed, Arundo donax.</title>
        <authorList>
            <person name="Barrero R.A."/>
            <person name="Guerrero F.D."/>
            <person name="Moolhuijzen P."/>
            <person name="Goolsby J.A."/>
            <person name="Tidwell J."/>
            <person name="Bellgard S.E."/>
            <person name="Bellgard M.I."/>
        </authorList>
    </citation>
    <scope>NUCLEOTIDE SEQUENCE</scope>
    <source>
        <tissue evidence="1">Shoot tissue taken approximately 20 cm above the soil surface</tissue>
    </source>
</reference>
<proteinExistence type="predicted"/>
<reference evidence="1" key="1">
    <citation type="submission" date="2014-09" db="EMBL/GenBank/DDBJ databases">
        <authorList>
            <person name="Magalhaes I.L.F."/>
            <person name="Oliveira U."/>
            <person name="Santos F.R."/>
            <person name="Vidigal T.H.D.A."/>
            <person name="Brescovit A.D."/>
            <person name="Santos A.J."/>
        </authorList>
    </citation>
    <scope>NUCLEOTIDE SEQUENCE</scope>
    <source>
        <tissue evidence="1">Shoot tissue taken approximately 20 cm above the soil surface</tissue>
    </source>
</reference>
<dbReference type="EMBL" id="GBRH01170410">
    <property type="protein sequence ID" value="JAE27486.1"/>
    <property type="molecule type" value="Transcribed_RNA"/>
</dbReference>
<organism evidence="1">
    <name type="scientific">Arundo donax</name>
    <name type="common">Giant reed</name>
    <name type="synonym">Donax arundinaceus</name>
    <dbReference type="NCBI Taxonomy" id="35708"/>
    <lineage>
        <taxon>Eukaryota</taxon>
        <taxon>Viridiplantae</taxon>
        <taxon>Streptophyta</taxon>
        <taxon>Embryophyta</taxon>
        <taxon>Tracheophyta</taxon>
        <taxon>Spermatophyta</taxon>
        <taxon>Magnoliopsida</taxon>
        <taxon>Liliopsida</taxon>
        <taxon>Poales</taxon>
        <taxon>Poaceae</taxon>
        <taxon>PACMAD clade</taxon>
        <taxon>Arundinoideae</taxon>
        <taxon>Arundineae</taxon>
        <taxon>Arundo</taxon>
    </lineage>
</organism>
<keyword evidence="1" id="KW-0808">Transferase</keyword>
<accession>A0A0A9GY27</accession>
<name>A0A0A9GY27_ARUDO</name>
<protein>
    <submittedName>
        <fullName evidence="1">Glycosyltransferase QUASIMODO1, putative</fullName>
    </submittedName>
</protein>